<dbReference type="EMBL" id="LPVJ01000026">
    <property type="protein sequence ID" value="KUO96157.1"/>
    <property type="molecule type" value="Genomic_DNA"/>
</dbReference>
<evidence type="ECO:0000256" key="1">
    <source>
        <dbReference type="ARBA" id="ARBA00023157"/>
    </source>
</evidence>
<evidence type="ECO:0000259" key="2">
    <source>
        <dbReference type="PROSITE" id="PS51352"/>
    </source>
</evidence>
<keyword evidence="1" id="KW-1015">Disulfide bond</keyword>
<dbReference type="Gene3D" id="3.40.30.10">
    <property type="entry name" value="Glutaredoxin"/>
    <property type="match status" value="1"/>
</dbReference>
<accession>A0A101XRF3</accession>
<dbReference type="Proteomes" id="UP000053557">
    <property type="component" value="Unassembled WGS sequence"/>
</dbReference>
<dbReference type="InterPro" id="IPR050553">
    <property type="entry name" value="Thioredoxin_ResA/DsbE_sf"/>
</dbReference>
<evidence type="ECO:0000313" key="3">
    <source>
        <dbReference type="EMBL" id="KUO96157.1"/>
    </source>
</evidence>
<dbReference type="Pfam" id="PF00578">
    <property type="entry name" value="AhpC-TSA"/>
    <property type="match status" value="1"/>
</dbReference>
<proteinExistence type="predicted"/>
<protein>
    <recommendedName>
        <fullName evidence="2">Thioredoxin domain-containing protein</fullName>
    </recommendedName>
</protein>
<dbReference type="InterPro" id="IPR036249">
    <property type="entry name" value="Thioredoxin-like_sf"/>
</dbReference>
<dbReference type="SUPFAM" id="SSF52833">
    <property type="entry name" value="Thioredoxin-like"/>
    <property type="match status" value="1"/>
</dbReference>
<organism evidence="3 4">
    <name type="scientific">Ferroacidibacillus organovorans</name>
    <dbReference type="NCBI Taxonomy" id="1765683"/>
    <lineage>
        <taxon>Bacteria</taxon>
        <taxon>Bacillati</taxon>
        <taxon>Bacillota</taxon>
        <taxon>Bacilli</taxon>
        <taxon>Bacillales</taxon>
        <taxon>Alicyclobacillaceae</taxon>
        <taxon>Ferroacidibacillus</taxon>
    </lineage>
</organism>
<dbReference type="RefSeq" id="WP_067714789.1">
    <property type="nucleotide sequence ID" value="NZ_LPVJ01000026.1"/>
</dbReference>
<dbReference type="InterPro" id="IPR017937">
    <property type="entry name" value="Thioredoxin_CS"/>
</dbReference>
<evidence type="ECO:0000313" key="4">
    <source>
        <dbReference type="Proteomes" id="UP000053557"/>
    </source>
</evidence>
<reference evidence="3 4" key="1">
    <citation type="submission" date="2015-12" db="EMBL/GenBank/DDBJ databases">
        <title>Draft genome sequence of Acidibacillus ferrooxidans ITV001, isolated from a chalcopyrite acid mine drainage site in Brazil.</title>
        <authorList>
            <person name="Dall'Agnol H."/>
            <person name="Nancucheo I."/>
            <person name="Johnson B."/>
            <person name="Oliveira R."/>
            <person name="Leite L."/>
            <person name="Pylro V."/>
            <person name="Nunes G.L."/>
            <person name="Tzotzos G."/>
            <person name="Fernandes G.R."/>
            <person name="Dutra J."/>
            <person name="Orellana S.C."/>
            <person name="Oliveira G."/>
        </authorList>
    </citation>
    <scope>NUCLEOTIDE SEQUENCE [LARGE SCALE GENOMIC DNA]</scope>
    <source>
        <strain evidence="4">ITV01</strain>
    </source>
</reference>
<gene>
    <name evidence="3" type="ORF">ATW55_05510</name>
</gene>
<dbReference type="GO" id="GO:0016209">
    <property type="term" value="F:antioxidant activity"/>
    <property type="evidence" value="ECO:0007669"/>
    <property type="project" value="InterPro"/>
</dbReference>
<dbReference type="InterPro" id="IPR013766">
    <property type="entry name" value="Thioredoxin_domain"/>
</dbReference>
<dbReference type="PROSITE" id="PS00194">
    <property type="entry name" value="THIOREDOXIN_1"/>
    <property type="match status" value="1"/>
</dbReference>
<comment type="caution">
    <text evidence="3">The sequence shown here is derived from an EMBL/GenBank/DDBJ whole genome shotgun (WGS) entry which is preliminary data.</text>
</comment>
<sequence>MLKKRLKWSVIGLVLVGSIAFTAWSGSHRNVTATSIKNLSAAPQIGYRLPPFSMQLLGSQQTISTKDIVGKPVFVNFWTSWCTYCRLEAPDIAKAYKKYGNKVMFLSINVTSQDSIPAVQAFVQQFGVTWRVPLDTTGKVAQKYQIVAFPTSFFVTRSGIIEDKVVGSLSKGTLNADLEAISK</sequence>
<name>A0A101XRF3_9BACL</name>
<dbReference type="InterPro" id="IPR000866">
    <property type="entry name" value="AhpC/TSA"/>
</dbReference>
<dbReference type="PANTHER" id="PTHR42852:SF1">
    <property type="entry name" value="THIOREDOXIN-LIKE PROTEIN YNEN"/>
    <property type="match status" value="1"/>
</dbReference>
<dbReference type="CDD" id="cd02966">
    <property type="entry name" value="TlpA_like_family"/>
    <property type="match status" value="1"/>
</dbReference>
<dbReference type="GO" id="GO:0016491">
    <property type="term" value="F:oxidoreductase activity"/>
    <property type="evidence" value="ECO:0007669"/>
    <property type="project" value="InterPro"/>
</dbReference>
<dbReference type="OrthoDB" id="25753at2"/>
<dbReference type="AlphaFoldDB" id="A0A101XRF3"/>
<dbReference type="PROSITE" id="PS51352">
    <property type="entry name" value="THIOREDOXIN_2"/>
    <property type="match status" value="1"/>
</dbReference>
<keyword evidence="4" id="KW-1185">Reference proteome</keyword>
<dbReference type="PANTHER" id="PTHR42852">
    <property type="entry name" value="THIOL:DISULFIDE INTERCHANGE PROTEIN DSBE"/>
    <property type="match status" value="1"/>
</dbReference>
<feature type="domain" description="Thioredoxin" evidence="2">
    <location>
        <begin position="43"/>
        <end position="183"/>
    </location>
</feature>